<gene>
    <name evidence="12" type="ORF">BCF33_1669</name>
</gene>
<dbReference type="Pfam" id="PF00408">
    <property type="entry name" value="PGM_PMM_IV"/>
    <property type="match status" value="1"/>
</dbReference>
<sequence length="455" mass="47239">MPPKFGTSGLRGLVADLTPSLVRAYVGAFLSTCPHGGTVLVGRDLRPSSLGIAEVVFSAVQAADLVAVDCGEVPTPALAQAALARGAAAVMVTGSHIPADRNGLKFYVPSGEISKANEARIVEAYAAGTVPNPGSGSFERDQTAGAAWCDRIVEAFGTRALAGLSIGIYRHSSVARDLLEDALSALGARAVPLGQSEVFVPVDTEAIELSTRQRLTAWCAEHRLDAIVSTDGDGDRPMLADSRGRIVSGDLLGVITARAVGAERIATPISSNDAVERMGLQVTRTRIGSPHVIAALEAAGGRCVGFEANGGFIMGFDGRGPEGPLPALMTRDALLPIVASLAIPGGLQTALAALPSRFTAARKVEEIDRPAGEALIAELDSDAEARSIFFGATGMIGNVDRTDGLRVVFEDGHAVHLRLSGNAPEFRVYAQADDADTADGLAAAYTDRVALRVRR</sequence>
<dbReference type="Proteomes" id="UP000238801">
    <property type="component" value="Unassembled WGS sequence"/>
</dbReference>
<dbReference type="Gene3D" id="3.40.120.10">
    <property type="entry name" value="Alpha-D-Glucose-1,6-Bisphosphate, subunit A, domain 3"/>
    <property type="match status" value="3"/>
</dbReference>
<evidence type="ECO:0000259" key="10">
    <source>
        <dbReference type="Pfam" id="PF02879"/>
    </source>
</evidence>
<dbReference type="GO" id="GO:0000287">
    <property type="term" value="F:magnesium ion binding"/>
    <property type="evidence" value="ECO:0007669"/>
    <property type="project" value="InterPro"/>
</dbReference>
<evidence type="ECO:0000259" key="9">
    <source>
        <dbReference type="Pfam" id="PF02878"/>
    </source>
</evidence>
<dbReference type="PANTHER" id="PTHR42946:SF1">
    <property type="entry name" value="PHOSPHOGLUCOMUTASE (ALPHA-D-GLUCOSE-1,6-BISPHOSPHATE-DEPENDENT)"/>
    <property type="match status" value="1"/>
</dbReference>
<dbReference type="InterPro" id="IPR005845">
    <property type="entry name" value="A-D-PHexomutase_a/b/a-II"/>
</dbReference>
<keyword evidence="3" id="KW-0597">Phosphoprotein</keyword>
<evidence type="ECO:0000256" key="7">
    <source>
        <dbReference type="RuleBase" id="RU004326"/>
    </source>
</evidence>
<dbReference type="SUPFAM" id="SSF53738">
    <property type="entry name" value="Phosphoglucomutase, first 3 domains"/>
    <property type="match status" value="3"/>
</dbReference>
<evidence type="ECO:0000313" key="12">
    <source>
        <dbReference type="EMBL" id="PRY92814.1"/>
    </source>
</evidence>
<dbReference type="GO" id="GO:0004615">
    <property type="term" value="F:phosphomannomutase activity"/>
    <property type="evidence" value="ECO:0007669"/>
    <property type="project" value="TreeGrafter"/>
</dbReference>
<dbReference type="Pfam" id="PF02880">
    <property type="entry name" value="PGM_PMM_III"/>
    <property type="match status" value="1"/>
</dbReference>
<accession>A0A2T0X1S9</accession>
<dbReference type="AlphaFoldDB" id="A0A2T0X1S9"/>
<dbReference type="InterPro" id="IPR050060">
    <property type="entry name" value="Phosphoglucosamine_mutase"/>
</dbReference>
<dbReference type="PANTHER" id="PTHR42946">
    <property type="entry name" value="PHOSPHOHEXOSE MUTASE"/>
    <property type="match status" value="1"/>
</dbReference>
<dbReference type="PROSITE" id="PS00710">
    <property type="entry name" value="PGM_PMM"/>
    <property type="match status" value="1"/>
</dbReference>
<dbReference type="EMBL" id="PVTT01000002">
    <property type="protein sequence ID" value="PRY92814.1"/>
    <property type="molecule type" value="Genomic_DNA"/>
</dbReference>
<dbReference type="InterPro" id="IPR005844">
    <property type="entry name" value="A-D-PHexomutase_a/b/a-I"/>
</dbReference>
<comment type="similarity">
    <text evidence="2 7">Belongs to the phosphohexose mutase family.</text>
</comment>
<keyword evidence="13" id="KW-1185">Reference proteome</keyword>
<dbReference type="OrthoDB" id="9803322at2"/>
<keyword evidence="4 7" id="KW-0479">Metal-binding</keyword>
<evidence type="ECO:0000256" key="4">
    <source>
        <dbReference type="ARBA" id="ARBA00022723"/>
    </source>
</evidence>
<feature type="domain" description="Alpha-D-phosphohexomutase alpha/beta/alpha" evidence="9">
    <location>
        <begin position="4"/>
        <end position="127"/>
    </location>
</feature>
<evidence type="ECO:0000256" key="2">
    <source>
        <dbReference type="ARBA" id="ARBA00010231"/>
    </source>
</evidence>
<name>A0A2T0X1S9_9RHOB</name>
<feature type="domain" description="Alpha-D-phosphohexomutase alpha/beta/alpha" evidence="10">
    <location>
        <begin position="147"/>
        <end position="244"/>
    </location>
</feature>
<dbReference type="InterPro" id="IPR036900">
    <property type="entry name" value="A-D-PHexomutase_C_sf"/>
</dbReference>
<dbReference type="Pfam" id="PF02879">
    <property type="entry name" value="PGM_PMM_II"/>
    <property type="match status" value="1"/>
</dbReference>
<evidence type="ECO:0000256" key="6">
    <source>
        <dbReference type="ARBA" id="ARBA00023235"/>
    </source>
</evidence>
<evidence type="ECO:0000256" key="5">
    <source>
        <dbReference type="ARBA" id="ARBA00022842"/>
    </source>
</evidence>
<dbReference type="SUPFAM" id="SSF55957">
    <property type="entry name" value="Phosphoglucomutase, C-terminal domain"/>
    <property type="match status" value="1"/>
</dbReference>
<organism evidence="12 13">
    <name type="scientific">Hasllibacter halocynthiae</name>
    <dbReference type="NCBI Taxonomy" id="595589"/>
    <lineage>
        <taxon>Bacteria</taxon>
        <taxon>Pseudomonadati</taxon>
        <taxon>Pseudomonadota</taxon>
        <taxon>Alphaproteobacteria</taxon>
        <taxon>Rhodobacterales</taxon>
        <taxon>Roseobacteraceae</taxon>
        <taxon>Hasllibacter</taxon>
    </lineage>
</organism>
<keyword evidence="5 7" id="KW-0460">Magnesium</keyword>
<comment type="cofactor">
    <cofactor evidence="1">
        <name>Mg(2+)</name>
        <dbReference type="ChEBI" id="CHEBI:18420"/>
    </cofactor>
</comment>
<feature type="domain" description="Alpha-D-phosphohexomutase C-terminal" evidence="8">
    <location>
        <begin position="381"/>
        <end position="444"/>
    </location>
</feature>
<dbReference type="InterPro" id="IPR005846">
    <property type="entry name" value="A-D-PHexomutase_a/b/a-III"/>
</dbReference>
<comment type="caution">
    <text evidence="12">The sequence shown here is derived from an EMBL/GenBank/DDBJ whole genome shotgun (WGS) entry which is preliminary data.</text>
</comment>
<reference evidence="12 13" key="1">
    <citation type="submission" date="2018-03" db="EMBL/GenBank/DDBJ databases">
        <title>Genomic Encyclopedia of Archaeal and Bacterial Type Strains, Phase II (KMG-II): from individual species to whole genera.</title>
        <authorList>
            <person name="Goeker M."/>
        </authorList>
    </citation>
    <scope>NUCLEOTIDE SEQUENCE [LARGE SCALE GENOMIC DNA]</scope>
    <source>
        <strain evidence="12 13">DSM 29318</strain>
    </source>
</reference>
<dbReference type="GO" id="GO:0005975">
    <property type="term" value="P:carbohydrate metabolic process"/>
    <property type="evidence" value="ECO:0007669"/>
    <property type="project" value="InterPro"/>
</dbReference>
<evidence type="ECO:0000256" key="3">
    <source>
        <dbReference type="ARBA" id="ARBA00022553"/>
    </source>
</evidence>
<evidence type="ECO:0000256" key="1">
    <source>
        <dbReference type="ARBA" id="ARBA00001946"/>
    </source>
</evidence>
<proteinExistence type="inferred from homology"/>
<dbReference type="InterPro" id="IPR016055">
    <property type="entry name" value="A-D-PHexomutase_a/b/a-I/II/III"/>
</dbReference>
<evidence type="ECO:0000259" key="8">
    <source>
        <dbReference type="Pfam" id="PF00408"/>
    </source>
</evidence>
<protein>
    <submittedName>
        <fullName evidence="12">Phosphomannomutase</fullName>
    </submittedName>
</protein>
<dbReference type="Gene3D" id="3.30.310.50">
    <property type="entry name" value="Alpha-D-phosphohexomutase, C-terminal domain"/>
    <property type="match status" value="1"/>
</dbReference>
<feature type="domain" description="Alpha-D-phosphohexomutase alpha/beta/alpha" evidence="11">
    <location>
        <begin position="249"/>
        <end position="336"/>
    </location>
</feature>
<evidence type="ECO:0000259" key="11">
    <source>
        <dbReference type="Pfam" id="PF02880"/>
    </source>
</evidence>
<dbReference type="InterPro" id="IPR016066">
    <property type="entry name" value="A-D-PHexomutase_CS"/>
</dbReference>
<dbReference type="InterPro" id="IPR005843">
    <property type="entry name" value="A-D-PHexomutase_C"/>
</dbReference>
<dbReference type="Pfam" id="PF02878">
    <property type="entry name" value="PGM_PMM_I"/>
    <property type="match status" value="1"/>
</dbReference>
<keyword evidence="6" id="KW-0413">Isomerase</keyword>
<evidence type="ECO:0000313" key="13">
    <source>
        <dbReference type="Proteomes" id="UP000238801"/>
    </source>
</evidence>